<dbReference type="Pfam" id="PF00216">
    <property type="entry name" value="Bac_DNA_binding"/>
    <property type="match status" value="1"/>
</dbReference>
<evidence type="ECO:0000256" key="2">
    <source>
        <dbReference type="ARBA" id="ARBA00023125"/>
    </source>
</evidence>
<protein>
    <recommendedName>
        <fullName evidence="6">DNA-binding protein</fullName>
    </recommendedName>
</protein>
<evidence type="ECO:0000256" key="1">
    <source>
        <dbReference type="ARBA" id="ARBA00023067"/>
    </source>
</evidence>
<proteinExistence type="inferred from homology"/>
<reference evidence="4 5" key="1">
    <citation type="journal article" date="2016" name="Nat. Commun.">
        <title>Thousands of microbial genomes shed light on interconnected biogeochemical processes in an aquifer system.</title>
        <authorList>
            <person name="Anantharaman K."/>
            <person name="Brown C.T."/>
            <person name="Hug L.A."/>
            <person name="Sharon I."/>
            <person name="Castelle C.J."/>
            <person name="Probst A.J."/>
            <person name="Thomas B.C."/>
            <person name="Singh A."/>
            <person name="Wilkins M.J."/>
            <person name="Karaoz U."/>
            <person name="Brodie E.L."/>
            <person name="Williams K.H."/>
            <person name="Hubbard S.S."/>
            <person name="Banfield J.F."/>
        </authorList>
    </citation>
    <scope>NUCLEOTIDE SEQUENCE [LARGE SCALE GENOMIC DNA]</scope>
</reference>
<evidence type="ECO:0000313" key="4">
    <source>
        <dbReference type="EMBL" id="OGZ23904.1"/>
    </source>
</evidence>
<dbReference type="PANTHER" id="PTHR33175">
    <property type="entry name" value="DNA-BINDING PROTEIN HU"/>
    <property type="match status" value="1"/>
</dbReference>
<dbReference type="GO" id="GO:0005829">
    <property type="term" value="C:cytosol"/>
    <property type="evidence" value="ECO:0007669"/>
    <property type="project" value="TreeGrafter"/>
</dbReference>
<dbReference type="STRING" id="1801672.A2896_03090"/>
<dbReference type="PANTHER" id="PTHR33175:SF3">
    <property type="entry name" value="DNA-BINDING PROTEIN HU-BETA"/>
    <property type="match status" value="1"/>
</dbReference>
<comment type="similarity">
    <text evidence="3">Belongs to the bacterial histone-like protein family.</text>
</comment>
<dbReference type="AlphaFoldDB" id="A0A1G2EDJ6"/>
<dbReference type="SUPFAM" id="SSF47729">
    <property type="entry name" value="IHF-like DNA-binding proteins"/>
    <property type="match status" value="1"/>
</dbReference>
<dbReference type="InterPro" id="IPR020816">
    <property type="entry name" value="Histone-like_DNA-bd_CS"/>
</dbReference>
<keyword evidence="2" id="KW-0238">DNA-binding</keyword>
<evidence type="ECO:0008006" key="6">
    <source>
        <dbReference type="Google" id="ProtNLM"/>
    </source>
</evidence>
<dbReference type="GO" id="GO:0030527">
    <property type="term" value="F:structural constituent of chromatin"/>
    <property type="evidence" value="ECO:0007669"/>
    <property type="project" value="InterPro"/>
</dbReference>
<dbReference type="PRINTS" id="PR01727">
    <property type="entry name" value="DNABINDINGHU"/>
</dbReference>
<dbReference type="PROSITE" id="PS00045">
    <property type="entry name" value="HISTONE_LIKE"/>
    <property type="match status" value="1"/>
</dbReference>
<dbReference type="SMART" id="SM00411">
    <property type="entry name" value="BHL"/>
    <property type="match status" value="1"/>
</dbReference>
<keyword evidence="1" id="KW-0226">DNA condensation</keyword>
<accession>A0A1G2EDJ6</accession>
<dbReference type="EMBL" id="MHMH01000022">
    <property type="protein sequence ID" value="OGZ23904.1"/>
    <property type="molecule type" value="Genomic_DNA"/>
</dbReference>
<evidence type="ECO:0000256" key="3">
    <source>
        <dbReference type="RuleBase" id="RU003939"/>
    </source>
</evidence>
<gene>
    <name evidence="4" type="ORF">A2896_03090</name>
</gene>
<dbReference type="GO" id="GO:0003677">
    <property type="term" value="F:DNA binding"/>
    <property type="evidence" value="ECO:0007669"/>
    <property type="project" value="UniProtKB-KW"/>
</dbReference>
<dbReference type="Gene3D" id="4.10.520.10">
    <property type="entry name" value="IHF-like DNA-binding proteins"/>
    <property type="match status" value="1"/>
</dbReference>
<dbReference type="CDD" id="cd13831">
    <property type="entry name" value="HU"/>
    <property type="match status" value="1"/>
</dbReference>
<dbReference type="InterPro" id="IPR000119">
    <property type="entry name" value="Hist_DNA-bd"/>
</dbReference>
<dbReference type="GO" id="GO:0030261">
    <property type="term" value="P:chromosome condensation"/>
    <property type="evidence" value="ECO:0007669"/>
    <property type="project" value="UniProtKB-KW"/>
</dbReference>
<sequence>MTKDNLTDALVKKMGISERQALECINVLLDEISKALARGEEAVLTGFGKFKVAQRKERAGINPKTGEKIKIPARKAPVFKPGQTLKAAVK</sequence>
<comment type="caution">
    <text evidence="4">The sequence shown here is derived from an EMBL/GenBank/DDBJ whole genome shotgun (WGS) entry which is preliminary data.</text>
</comment>
<organism evidence="4 5">
    <name type="scientific">Candidatus Nealsonbacteria bacterium RIFCSPLOWO2_01_FULL_43_32</name>
    <dbReference type="NCBI Taxonomy" id="1801672"/>
    <lineage>
        <taxon>Bacteria</taxon>
        <taxon>Candidatus Nealsoniibacteriota</taxon>
    </lineage>
</organism>
<name>A0A1G2EDJ6_9BACT</name>
<dbReference type="InterPro" id="IPR010992">
    <property type="entry name" value="IHF-like_DNA-bd_dom_sf"/>
</dbReference>
<evidence type="ECO:0000313" key="5">
    <source>
        <dbReference type="Proteomes" id="UP000178647"/>
    </source>
</evidence>
<dbReference type="Proteomes" id="UP000178647">
    <property type="component" value="Unassembled WGS sequence"/>
</dbReference>